<keyword evidence="3" id="KW-1133">Transmembrane helix</keyword>
<proteinExistence type="predicted"/>
<dbReference type="RefSeq" id="WP_166010436.1">
    <property type="nucleotide sequence ID" value="NZ_CP049888.1"/>
</dbReference>
<protein>
    <submittedName>
        <fullName evidence="4">Prepilin-type N-terminal cleavage/methylation domain-containing protein</fullName>
    </submittedName>
</protein>
<comment type="subcellular location">
    <subcellularLocation>
        <location evidence="1">Cell surface</location>
    </subcellularLocation>
</comment>
<gene>
    <name evidence="4" type="ORF">G7084_04510</name>
</gene>
<feature type="transmembrane region" description="Helical" evidence="3">
    <location>
        <begin position="12"/>
        <end position="30"/>
    </location>
</feature>
<dbReference type="InterPro" id="IPR012902">
    <property type="entry name" value="N_methyl_site"/>
</dbReference>
<dbReference type="AlphaFoldDB" id="A0A6G8B071"/>
<evidence type="ECO:0000256" key="1">
    <source>
        <dbReference type="ARBA" id="ARBA00004241"/>
    </source>
</evidence>
<dbReference type="GO" id="GO:0009986">
    <property type="term" value="C:cell surface"/>
    <property type="evidence" value="ECO:0007669"/>
    <property type="project" value="UniProtKB-SubCell"/>
</dbReference>
<keyword evidence="3" id="KW-0812">Transmembrane</keyword>
<keyword evidence="2" id="KW-0178">Competence</keyword>
<evidence type="ECO:0000256" key="2">
    <source>
        <dbReference type="ARBA" id="ARBA00023287"/>
    </source>
</evidence>
<reference evidence="4 5" key="1">
    <citation type="submission" date="2020-03" db="EMBL/GenBank/DDBJ databases">
        <title>Weissella sp. nov., isolated from Cybister lewisianus.</title>
        <authorList>
            <person name="Hyun D.-W."/>
            <person name="Bae J.-W."/>
        </authorList>
    </citation>
    <scope>NUCLEOTIDE SEQUENCE [LARGE SCALE GENOMIC DNA]</scope>
    <source>
        <strain evidence="4 5">HDW19</strain>
    </source>
</reference>
<evidence type="ECO:0000256" key="3">
    <source>
        <dbReference type="SAM" id="Phobius"/>
    </source>
</evidence>
<keyword evidence="3" id="KW-0472">Membrane</keyword>
<dbReference type="GO" id="GO:0030420">
    <property type="term" value="P:establishment of competence for transformation"/>
    <property type="evidence" value="ECO:0007669"/>
    <property type="project" value="UniProtKB-KW"/>
</dbReference>
<dbReference type="Proteomes" id="UP000500741">
    <property type="component" value="Chromosome"/>
</dbReference>
<keyword evidence="5" id="KW-1185">Reference proteome</keyword>
<name>A0A6G8B071_9LACO</name>
<dbReference type="EMBL" id="CP049888">
    <property type="protein sequence ID" value="QIL50637.1"/>
    <property type="molecule type" value="Genomic_DNA"/>
</dbReference>
<organism evidence="4 5">
    <name type="scientific">Weissella coleopterorum</name>
    <dbReference type="NCBI Taxonomy" id="2714949"/>
    <lineage>
        <taxon>Bacteria</taxon>
        <taxon>Bacillati</taxon>
        <taxon>Bacillota</taxon>
        <taxon>Bacilli</taxon>
        <taxon>Lactobacillales</taxon>
        <taxon>Lactobacillaceae</taxon>
        <taxon>Weissella</taxon>
    </lineage>
</organism>
<dbReference type="KEGG" id="wco:G7084_04510"/>
<evidence type="ECO:0000313" key="5">
    <source>
        <dbReference type="Proteomes" id="UP000500741"/>
    </source>
</evidence>
<evidence type="ECO:0000313" key="4">
    <source>
        <dbReference type="EMBL" id="QIL50637.1"/>
    </source>
</evidence>
<sequence length="162" mass="19414">MIVKSERNAFSLVEVMMGLLILGIIAQLMTENIYQLIRFKATERESHFQYQANRLILDLNQSKLNLKLIDAKMRIDHRPVYYFYSLKTDKEYRLIIWHQRLVLTGSNKEYMPLSKGIYIEKMVKTDKSNYYSMIIRELEHLKHLGRQDNCLSLQRCIYMNND</sequence>
<dbReference type="NCBIfam" id="TIGR02532">
    <property type="entry name" value="IV_pilin_GFxxxE"/>
    <property type="match status" value="1"/>
</dbReference>
<accession>A0A6G8B071</accession>